<dbReference type="OrthoDB" id="3985792at2"/>
<keyword evidence="3" id="KW-1185">Reference proteome</keyword>
<dbReference type="NCBIfam" id="TIGR02913">
    <property type="entry name" value="HAF_rpt"/>
    <property type="match status" value="1"/>
</dbReference>
<dbReference type="AlphaFoldDB" id="A0A401UZ92"/>
<dbReference type="InterPro" id="IPR006311">
    <property type="entry name" value="TAT_signal"/>
</dbReference>
<evidence type="ECO:0000313" key="2">
    <source>
        <dbReference type="EMBL" id="GCD20011.1"/>
    </source>
</evidence>
<accession>A0A401UZ92</accession>
<evidence type="ECO:0008006" key="4">
    <source>
        <dbReference type="Google" id="ProtNLM"/>
    </source>
</evidence>
<comment type="caution">
    <text evidence="2">The sequence shown here is derived from an EMBL/GenBank/DDBJ whole genome shotgun (WGS) entry which is preliminary data.</text>
</comment>
<evidence type="ECO:0000256" key="1">
    <source>
        <dbReference type="SAM" id="SignalP"/>
    </source>
</evidence>
<dbReference type="RefSeq" id="WP_124342527.1">
    <property type="nucleotide sequence ID" value="NZ_BHYL01000110.1"/>
</dbReference>
<dbReference type="PROSITE" id="PS51318">
    <property type="entry name" value="TAT"/>
    <property type="match status" value="1"/>
</dbReference>
<sequence>MPRPEPTALPRTPARRQRARTALAVVTAAVALAVTLPTAAGATPPAVRPLGVDECAVDVNDHGVVVTDTHLVDRGRVLPLPGGLTSAAAINDRGQIAGLVDGHAAFWDGRRLHRIGVADPTDTFETVSAVSGRGEVVGTSGTFGGERHAWRWRDGVLTPLASLGGSTGANDVNDAGQVVGDAWVESRQVPARWEPDGTLTTLPTLGDGTGDGLAAALDSHGRSAGYAYTDGVMHATRWSARAAVTDVTPTGTSFGIVTDLNDRGVAVGSTVPAGLAQHAFVQHPGAPARLVAPPDGADAIVLSAVNDLGLAVGCVVDEIGLHAVSWRG</sequence>
<evidence type="ECO:0000313" key="3">
    <source>
        <dbReference type="Proteomes" id="UP000288246"/>
    </source>
</evidence>
<feature type="chain" id="PRO_5019020505" description="HAF repeat-containing protein" evidence="1">
    <location>
        <begin position="43"/>
        <end position="328"/>
    </location>
</feature>
<gene>
    <name evidence="2" type="ORF">CTKZ_15730</name>
</gene>
<feature type="signal peptide" evidence="1">
    <location>
        <begin position="1"/>
        <end position="42"/>
    </location>
</feature>
<dbReference type="EMBL" id="BHYL01000110">
    <property type="protein sequence ID" value="GCD20011.1"/>
    <property type="molecule type" value="Genomic_DNA"/>
</dbReference>
<dbReference type="InterPro" id="IPR014262">
    <property type="entry name" value="HAF_rpt"/>
</dbReference>
<dbReference type="Proteomes" id="UP000288246">
    <property type="component" value="Unassembled WGS sequence"/>
</dbReference>
<organism evidence="2 3">
    <name type="scientific">Cellulomonas algicola</name>
    <dbReference type="NCBI Taxonomy" id="2071633"/>
    <lineage>
        <taxon>Bacteria</taxon>
        <taxon>Bacillati</taxon>
        <taxon>Actinomycetota</taxon>
        <taxon>Actinomycetes</taxon>
        <taxon>Micrococcales</taxon>
        <taxon>Cellulomonadaceae</taxon>
        <taxon>Cellulomonas</taxon>
    </lineage>
</organism>
<reference evidence="2 3" key="1">
    <citation type="submission" date="2018-11" db="EMBL/GenBank/DDBJ databases">
        <title>Draft genome sequence of Cellulomonas takizawaensis strain TKZ-21.</title>
        <authorList>
            <person name="Yamamura H."/>
            <person name="Hayashi T."/>
            <person name="Hamada M."/>
            <person name="Serisawa Y."/>
            <person name="Matsuyama K."/>
            <person name="Nakagawa Y."/>
            <person name="Otoguro M."/>
            <person name="Yanagida F."/>
            <person name="Hayakawa M."/>
        </authorList>
    </citation>
    <scope>NUCLEOTIDE SEQUENCE [LARGE SCALE GENOMIC DNA]</scope>
    <source>
        <strain evidence="2 3">TKZ-21</strain>
    </source>
</reference>
<name>A0A401UZ92_9CELL</name>
<keyword evidence="1" id="KW-0732">Signal</keyword>
<protein>
    <recommendedName>
        <fullName evidence="4">HAF repeat-containing protein</fullName>
    </recommendedName>
</protein>
<proteinExistence type="predicted"/>